<gene>
    <name evidence="3" type="ORF">Scaly_1718700</name>
</gene>
<protein>
    <submittedName>
        <fullName evidence="3">Beta-fructofuranosidase, insoluble isoenzyme 2</fullName>
    </submittedName>
</protein>
<sequence>MCPGGSYNEQPSDPNGSATVLPGNKPVIQSTVRGGLGPFRLLTLASENLEEYTNFSEFSRLQVLMCSDASRSTQMSGKSWMKDAYRPSFAGFVNVDFKDKKISLRSLVDNSVVESFGAGGKTCITSRVYPTSTSVRIQQWDREC</sequence>
<feature type="domain" description="Glycosyl hydrolase family 32 C-terminal" evidence="2">
    <location>
        <begin position="28"/>
        <end position="139"/>
    </location>
</feature>
<proteinExistence type="predicted"/>
<reference evidence="3" key="1">
    <citation type="submission" date="2020-06" db="EMBL/GenBank/DDBJ databases">
        <authorList>
            <person name="Li T."/>
            <person name="Hu X."/>
            <person name="Zhang T."/>
            <person name="Song X."/>
            <person name="Zhang H."/>
            <person name="Dai N."/>
            <person name="Sheng W."/>
            <person name="Hou X."/>
            <person name="Wei L."/>
        </authorList>
    </citation>
    <scope>NUCLEOTIDE SEQUENCE</scope>
    <source>
        <strain evidence="3">KEN8</strain>
        <tissue evidence="3">Leaf</tissue>
    </source>
</reference>
<evidence type="ECO:0000259" key="2">
    <source>
        <dbReference type="Pfam" id="PF08244"/>
    </source>
</evidence>
<name>A0AAW2NT45_9LAMI</name>
<comment type="caution">
    <text evidence="3">The sequence shown here is derived from an EMBL/GenBank/DDBJ whole genome shotgun (WGS) entry which is preliminary data.</text>
</comment>
<dbReference type="InterPro" id="IPR013320">
    <property type="entry name" value="ConA-like_dom_sf"/>
</dbReference>
<dbReference type="InterPro" id="IPR050551">
    <property type="entry name" value="Fructan_Metab_Enzymes"/>
</dbReference>
<dbReference type="AlphaFoldDB" id="A0AAW2NT45"/>
<dbReference type="SUPFAM" id="SSF49899">
    <property type="entry name" value="Concanavalin A-like lectins/glucanases"/>
    <property type="match status" value="1"/>
</dbReference>
<evidence type="ECO:0000256" key="1">
    <source>
        <dbReference type="SAM" id="MobiDB-lite"/>
    </source>
</evidence>
<dbReference type="PANTHER" id="PTHR31953">
    <property type="entry name" value="BETA-FRUCTOFURANOSIDASE, INSOLUBLE ISOENZYME CWINV1-RELATED"/>
    <property type="match status" value="1"/>
</dbReference>
<feature type="region of interest" description="Disordered" evidence="1">
    <location>
        <begin position="1"/>
        <end position="24"/>
    </location>
</feature>
<dbReference type="EMBL" id="JACGWM010000010">
    <property type="protein sequence ID" value="KAL0347027.1"/>
    <property type="molecule type" value="Genomic_DNA"/>
</dbReference>
<feature type="compositionally biased region" description="Polar residues" evidence="1">
    <location>
        <begin position="7"/>
        <end position="18"/>
    </location>
</feature>
<organism evidence="3">
    <name type="scientific">Sesamum calycinum</name>
    <dbReference type="NCBI Taxonomy" id="2727403"/>
    <lineage>
        <taxon>Eukaryota</taxon>
        <taxon>Viridiplantae</taxon>
        <taxon>Streptophyta</taxon>
        <taxon>Embryophyta</taxon>
        <taxon>Tracheophyta</taxon>
        <taxon>Spermatophyta</taxon>
        <taxon>Magnoliopsida</taxon>
        <taxon>eudicotyledons</taxon>
        <taxon>Gunneridae</taxon>
        <taxon>Pentapetalae</taxon>
        <taxon>asterids</taxon>
        <taxon>lamiids</taxon>
        <taxon>Lamiales</taxon>
        <taxon>Pedaliaceae</taxon>
        <taxon>Sesamum</taxon>
    </lineage>
</organism>
<dbReference type="Gene3D" id="2.60.120.560">
    <property type="entry name" value="Exo-inulinase, domain 1"/>
    <property type="match status" value="1"/>
</dbReference>
<evidence type="ECO:0000313" key="3">
    <source>
        <dbReference type="EMBL" id="KAL0347027.1"/>
    </source>
</evidence>
<dbReference type="InterPro" id="IPR013189">
    <property type="entry name" value="Glyco_hydro_32_C"/>
</dbReference>
<accession>A0AAW2NT45</accession>
<dbReference type="Pfam" id="PF08244">
    <property type="entry name" value="Glyco_hydro_32C"/>
    <property type="match status" value="1"/>
</dbReference>
<reference evidence="3" key="2">
    <citation type="journal article" date="2024" name="Plant">
        <title>Genomic evolution and insights into agronomic trait innovations of Sesamum species.</title>
        <authorList>
            <person name="Miao H."/>
            <person name="Wang L."/>
            <person name="Qu L."/>
            <person name="Liu H."/>
            <person name="Sun Y."/>
            <person name="Le M."/>
            <person name="Wang Q."/>
            <person name="Wei S."/>
            <person name="Zheng Y."/>
            <person name="Lin W."/>
            <person name="Duan Y."/>
            <person name="Cao H."/>
            <person name="Xiong S."/>
            <person name="Wang X."/>
            <person name="Wei L."/>
            <person name="Li C."/>
            <person name="Ma Q."/>
            <person name="Ju M."/>
            <person name="Zhao R."/>
            <person name="Li G."/>
            <person name="Mu C."/>
            <person name="Tian Q."/>
            <person name="Mei H."/>
            <person name="Zhang T."/>
            <person name="Gao T."/>
            <person name="Zhang H."/>
        </authorList>
    </citation>
    <scope>NUCLEOTIDE SEQUENCE</scope>
    <source>
        <strain evidence="3">KEN8</strain>
    </source>
</reference>